<feature type="domain" description="ParB-like N-terminal" evidence="5">
    <location>
        <begin position="133"/>
        <end position="232"/>
    </location>
</feature>
<comment type="caution">
    <text evidence="6">The sequence shown here is derived from an EMBL/GenBank/DDBJ whole genome shotgun (WGS) entry which is preliminary data.</text>
</comment>
<organism evidence="6 7">
    <name type="scientific">Candidatus Sungbacteria bacterium RIFCSPHIGHO2_02_FULL_51_29</name>
    <dbReference type="NCBI Taxonomy" id="1802273"/>
    <lineage>
        <taxon>Bacteria</taxon>
        <taxon>Candidatus Sungiibacteriota</taxon>
    </lineage>
</organism>
<dbReference type="InterPro" id="IPR004437">
    <property type="entry name" value="ParB/RepB/Spo0J"/>
</dbReference>
<keyword evidence="2" id="KW-0159">Chromosome partition</keyword>
<sequence length="401" mass="45180">MRPLGRGLDALIPELPEKPDTAPAASSRHENILLVQEALHEQSHTISYHDGNLDVRFWEENVPQAALASHTTLSPSFASSPIATLASRPEPPSPAHQNPADQKIKPPPEPTRNKGGRPTVEEVASRRPVESIFWIEIDKIVNNPYQPRREFNPDALQQLANSIKMYGILEPLLAYKHEEETPTGLRVRYELVAGERRLRAARIAGLREVPVIIRRGEETNRLKLELAIIENVQREDLNAIERALAFRQLAEEFSLSHREIAEKIGKSREYVSNSLRLLTLPENIQNAIKYGKLSEGHGRAILTGGNHEAQVELLEEILAGKLNVREAELAARAKTGHRDMPQRRDVTLLDHASRSWQRQLEEKLGTRVSLQKLDGGKGKIIVEFYSDEELQAILGKMIREN</sequence>
<accession>A0A1G2KRH1</accession>
<dbReference type="GO" id="GO:0003677">
    <property type="term" value="F:DNA binding"/>
    <property type="evidence" value="ECO:0007669"/>
    <property type="project" value="UniProtKB-KW"/>
</dbReference>
<dbReference type="PANTHER" id="PTHR33375">
    <property type="entry name" value="CHROMOSOME-PARTITIONING PROTEIN PARB-RELATED"/>
    <property type="match status" value="1"/>
</dbReference>
<dbReference type="Pfam" id="PF02195">
    <property type="entry name" value="ParB_N"/>
    <property type="match status" value="1"/>
</dbReference>
<dbReference type="InterPro" id="IPR057240">
    <property type="entry name" value="ParB_dimer_C"/>
</dbReference>
<gene>
    <name evidence="6" type="ORF">A3C16_05785</name>
</gene>
<reference evidence="6 7" key="1">
    <citation type="journal article" date="2016" name="Nat. Commun.">
        <title>Thousands of microbial genomes shed light on interconnected biogeochemical processes in an aquifer system.</title>
        <authorList>
            <person name="Anantharaman K."/>
            <person name="Brown C.T."/>
            <person name="Hug L.A."/>
            <person name="Sharon I."/>
            <person name="Castelle C.J."/>
            <person name="Probst A.J."/>
            <person name="Thomas B.C."/>
            <person name="Singh A."/>
            <person name="Wilkins M.J."/>
            <person name="Karaoz U."/>
            <person name="Brodie E.L."/>
            <person name="Williams K.H."/>
            <person name="Hubbard S.S."/>
            <person name="Banfield J.F."/>
        </authorList>
    </citation>
    <scope>NUCLEOTIDE SEQUENCE [LARGE SCALE GENOMIC DNA]</scope>
</reference>
<dbReference type="Pfam" id="PF23552">
    <property type="entry name" value="ParB_C"/>
    <property type="match status" value="1"/>
</dbReference>
<dbReference type="GO" id="GO:0005694">
    <property type="term" value="C:chromosome"/>
    <property type="evidence" value="ECO:0007669"/>
    <property type="project" value="TreeGrafter"/>
</dbReference>
<evidence type="ECO:0000313" key="7">
    <source>
        <dbReference type="Proteomes" id="UP000177811"/>
    </source>
</evidence>
<feature type="region of interest" description="Disordered" evidence="4">
    <location>
        <begin position="1"/>
        <end position="28"/>
    </location>
</feature>
<name>A0A1G2KRH1_9BACT</name>
<dbReference type="FunFam" id="3.90.1530.30:FF:000001">
    <property type="entry name" value="Chromosome partitioning protein ParB"/>
    <property type="match status" value="1"/>
</dbReference>
<dbReference type="Pfam" id="PF17762">
    <property type="entry name" value="HTH_ParB"/>
    <property type="match status" value="1"/>
</dbReference>
<dbReference type="GO" id="GO:0045881">
    <property type="term" value="P:positive regulation of sporulation resulting in formation of a cellular spore"/>
    <property type="evidence" value="ECO:0007669"/>
    <property type="project" value="TreeGrafter"/>
</dbReference>
<dbReference type="SMART" id="SM00470">
    <property type="entry name" value="ParB"/>
    <property type="match status" value="1"/>
</dbReference>
<dbReference type="Proteomes" id="UP000177811">
    <property type="component" value="Unassembled WGS sequence"/>
</dbReference>
<dbReference type="EMBL" id="MHQL01000048">
    <property type="protein sequence ID" value="OHA02037.1"/>
    <property type="molecule type" value="Genomic_DNA"/>
</dbReference>
<dbReference type="Gene3D" id="3.90.1530.30">
    <property type="match status" value="1"/>
</dbReference>
<proteinExistence type="inferred from homology"/>
<dbReference type="NCBIfam" id="TIGR00180">
    <property type="entry name" value="parB_part"/>
    <property type="match status" value="1"/>
</dbReference>
<evidence type="ECO:0000256" key="3">
    <source>
        <dbReference type="ARBA" id="ARBA00023125"/>
    </source>
</evidence>
<dbReference type="FunFam" id="1.10.10.2830:FF:000001">
    <property type="entry name" value="Chromosome partitioning protein ParB"/>
    <property type="match status" value="1"/>
</dbReference>
<dbReference type="InterPro" id="IPR050336">
    <property type="entry name" value="Chromosome_partition/occlusion"/>
</dbReference>
<dbReference type="PANTHER" id="PTHR33375:SF1">
    <property type="entry name" value="CHROMOSOME-PARTITIONING PROTEIN PARB-RELATED"/>
    <property type="match status" value="1"/>
</dbReference>
<dbReference type="InterPro" id="IPR036086">
    <property type="entry name" value="ParB/Sulfiredoxin_sf"/>
</dbReference>
<dbReference type="SUPFAM" id="SSF110849">
    <property type="entry name" value="ParB/Sulfiredoxin"/>
    <property type="match status" value="1"/>
</dbReference>
<dbReference type="AlphaFoldDB" id="A0A1G2KRH1"/>
<evidence type="ECO:0000313" key="6">
    <source>
        <dbReference type="EMBL" id="OHA02037.1"/>
    </source>
</evidence>
<dbReference type="GO" id="GO:0007059">
    <property type="term" value="P:chromosome segregation"/>
    <property type="evidence" value="ECO:0007669"/>
    <property type="project" value="UniProtKB-KW"/>
</dbReference>
<evidence type="ECO:0000256" key="4">
    <source>
        <dbReference type="SAM" id="MobiDB-lite"/>
    </source>
</evidence>
<dbReference type="InterPro" id="IPR041468">
    <property type="entry name" value="HTH_ParB/Spo0J"/>
</dbReference>
<dbReference type="SUPFAM" id="SSF109709">
    <property type="entry name" value="KorB DNA-binding domain-like"/>
    <property type="match status" value="1"/>
</dbReference>
<protein>
    <recommendedName>
        <fullName evidence="5">ParB-like N-terminal domain-containing protein</fullName>
    </recommendedName>
</protein>
<comment type="similarity">
    <text evidence="1">Belongs to the ParB family.</text>
</comment>
<keyword evidence="3" id="KW-0238">DNA-binding</keyword>
<dbReference type="CDD" id="cd16393">
    <property type="entry name" value="SPO0J_N"/>
    <property type="match status" value="1"/>
</dbReference>
<dbReference type="InterPro" id="IPR003115">
    <property type="entry name" value="ParB_N"/>
</dbReference>
<dbReference type="Gene3D" id="1.10.10.2830">
    <property type="match status" value="1"/>
</dbReference>
<evidence type="ECO:0000256" key="1">
    <source>
        <dbReference type="ARBA" id="ARBA00006295"/>
    </source>
</evidence>
<evidence type="ECO:0000256" key="2">
    <source>
        <dbReference type="ARBA" id="ARBA00022829"/>
    </source>
</evidence>
<evidence type="ECO:0000259" key="5">
    <source>
        <dbReference type="SMART" id="SM00470"/>
    </source>
</evidence>
<feature type="region of interest" description="Disordered" evidence="4">
    <location>
        <begin position="82"/>
        <end position="124"/>
    </location>
</feature>